<evidence type="ECO:0000259" key="6">
    <source>
        <dbReference type="Pfam" id="PF14759"/>
    </source>
</evidence>
<dbReference type="SUPFAM" id="SSF55424">
    <property type="entry name" value="FAD/NAD-linked reductases, dimerisation (C-terminal) domain"/>
    <property type="match status" value="1"/>
</dbReference>
<dbReference type="Gene3D" id="3.50.50.60">
    <property type="entry name" value="FAD/NAD(P)-binding domain"/>
    <property type="match status" value="2"/>
</dbReference>
<organism evidence="7 8">
    <name type="scientific">Starkeya nomas</name>
    <dbReference type="NCBI Taxonomy" id="2666134"/>
    <lineage>
        <taxon>Bacteria</taxon>
        <taxon>Pseudomonadati</taxon>
        <taxon>Pseudomonadota</taxon>
        <taxon>Alphaproteobacteria</taxon>
        <taxon>Hyphomicrobiales</taxon>
        <taxon>Xanthobacteraceae</taxon>
        <taxon>Starkeya</taxon>
    </lineage>
</organism>
<dbReference type="RefSeq" id="WP_159598135.1">
    <property type="nucleotide sequence ID" value="NZ_CACSAS010000001.1"/>
</dbReference>
<gene>
    <name evidence="7" type="primary">thcD_2</name>
    <name evidence="7" type="ORF">STARVERO_01068</name>
</gene>
<evidence type="ECO:0000256" key="1">
    <source>
        <dbReference type="ARBA" id="ARBA00001974"/>
    </source>
</evidence>
<keyword evidence="4 7" id="KW-0560">Oxidoreductase</keyword>
<keyword evidence="2" id="KW-0285">Flavoprotein</keyword>
<feature type="domain" description="Reductase C-terminal" evidence="6">
    <location>
        <begin position="315"/>
        <end position="378"/>
    </location>
</feature>
<evidence type="ECO:0000313" key="8">
    <source>
        <dbReference type="Proteomes" id="UP000433050"/>
    </source>
</evidence>
<dbReference type="PANTHER" id="PTHR43557">
    <property type="entry name" value="APOPTOSIS-INDUCING FACTOR 1"/>
    <property type="match status" value="1"/>
</dbReference>
<dbReference type="InterPro" id="IPR036188">
    <property type="entry name" value="FAD/NAD-bd_sf"/>
</dbReference>
<comment type="cofactor">
    <cofactor evidence="1">
        <name>FAD</name>
        <dbReference type="ChEBI" id="CHEBI:57692"/>
    </cofactor>
</comment>
<evidence type="ECO:0000256" key="3">
    <source>
        <dbReference type="ARBA" id="ARBA00022827"/>
    </source>
</evidence>
<dbReference type="AlphaFoldDB" id="A0A5S9NHK2"/>
<dbReference type="PANTHER" id="PTHR43557:SF2">
    <property type="entry name" value="RIESKE DOMAIN-CONTAINING PROTEIN-RELATED"/>
    <property type="match status" value="1"/>
</dbReference>
<dbReference type="PRINTS" id="PR00368">
    <property type="entry name" value="FADPNR"/>
</dbReference>
<dbReference type="EMBL" id="CACSAS010000001">
    <property type="protein sequence ID" value="CAA0090004.1"/>
    <property type="molecule type" value="Genomic_DNA"/>
</dbReference>
<dbReference type="InterPro" id="IPR016156">
    <property type="entry name" value="FAD/NAD-linked_Rdtase_dimer_sf"/>
</dbReference>
<dbReference type="InterPro" id="IPR028202">
    <property type="entry name" value="Reductase_C"/>
</dbReference>
<dbReference type="PRINTS" id="PR00411">
    <property type="entry name" value="PNDRDTASEI"/>
</dbReference>
<sequence length="380" mass="40527">MRIVIVGAGHAGVALADNLRRRRLAGSVTLLSDEPRLPYHRPPLSKAVLAEEGARPPVLRPESFYAGEISLRHAVVDAIDPAEHSVRLGTGEPLAYDRLVLATGSRPRRLAVPGAELQGVSYLRDAADAAYLSRVLVPGARLVVIGAGYVGLEIAAAARKRGCKVTVIERAERVLARSASADFAARIEALHRANDVNLLLGRSVSECAGDTAVREVRTREGDAIGCDHVLVGIGAEPSTALAAAAGLACADGICVSDRHETSVPDVFAIGDCASVPSRRYRRRIRHESIGAAQAQARVLAAVLTSDVLPTEELPWFWSDQFGHKLQMAGNLIGTDNATVEGMENDIAVSIIHKHGGLIQAIECLDKPDVYIMVKRILEVI</sequence>
<name>A0A5S9NHK2_9HYPH</name>
<feature type="domain" description="FAD/NAD(P)-binding" evidence="5">
    <location>
        <begin position="1"/>
        <end position="283"/>
    </location>
</feature>
<dbReference type="Pfam" id="PF14759">
    <property type="entry name" value="Reductase_C"/>
    <property type="match status" value="1"/>
</dbReference>
<evidence type="ECO:0000256" key="2">
    <source>
        <dbReference type="ARBA" id="ARBA00022630"/>
    </source>
</evidence>
<evidence type="ECO:0000259" key="5">
    <source>
        <dbReference type="Pfam" id="PF07992"/>
    </source>
</evidence>
<dbReference type="Pfam" id="PF07992">
    <property type="entry name" value="Pyr_redox_2"/>
    <property type="match status" value="1"/>
</dbReference>
<evidence type="ECO:0000313" key="7">
    <source>
        <dbReference type="EMBL" id="CAA0090004.1"/>
    </source>
</evidence>
<dbReference type="SUPFAM" id="SSF51905">
    <property type="entry name" value="FAD/NAD(P)-binding domain"/>
    <property type="match status" value="1"/>
</dbReference>
<keyword evidence="8" id="KW-1185">Reference proteome</keyword>
<dbReference type="Proteomes" id="UP000433050">
    <property type="component" value="Unassembled WGS sequence"/>
</dbReference>
<keyword evidence="3" id="KW-0274">FAD</keyword>
<dbReference type="EC" id="1.18.1.-" evidence="7"/>
<protein>
    <submittedName>
        <fullName evidence="7">Rhodocoxin reductase</fullName>
        <ecNumber evidence="7">1.18.1.-</ecNumber>
    </submittedName>
</protein>
<dbReference type="GO" id="GO:0016651">
    <property type="term" value="F:oxidoreductase activity, acting on NAD(P)H"/>
    <property type="evidence" value="ECO:0007669"/>
    <property type="project" value="TreeGrafter"/>
</dbReference>
<reference evidence="7 8" key="1">
    <citation type="submission" date="2019-12" db="EMBL/GenBank/DDBJ databases">
        <authorList>
            <person name="Reyes-Prieto M."/>
        </authorList>
    </citation>
    <scope>NUCLEOTIDE SEQUENCE [LARGE SCALE GENOMIC DNA]</scope>
    <source>
        <strain evidence="7">HF14-78462</strain>
    </source>
</reference>
<dbReference type="InterPro" id="IPR023753">
    <property type="entry name" value="FAD/NAD-binding_dom"/>
</dbReference>
<dbReference type="GO" id="GO:0005737">
    <property type="term" value="C:cytoplasm"/>
    <property type="evidence" value="ECO:0007669"/>
    <property type="project" value="TreeGrafter"/>
</dbReference>
<evidence type="ECO:0000256" key="4">
    <source>
        <dbReference type="ARBA" id="ARBA00023002"/>
    </source>
</evidence>
<accession>A0A5S9NHK2</accession>
<dbReference type="InterPro" id="IPR050446">
    <property type="entry name" value="FAD-oxidoreductase/Apoptosis"/>
</dbReference>
<proteinExistence type="predicted"/>
<dbReference type="Gene3D" id="3.30.390.30">
    <property type="match status" value="1"/>
</dbReference>